<dbReference type="InterPro" id="IPR012308">
    <property type="entry name" value="DNA_ligase_ATP-dep_N"/>
</dbReference>
<dbReference type="PROSITE" id="PS50160">
    <property type="entry name" value="DNA_LIGASE_A3"/>
    <property type="match status" value="1"/>
</dbReference>
<evidence type="ECO:0000256" key="10">
    <source>
        <dbReference type="ARBA" id="ARBA00022763"/>
    </source>
</evidence>
<dbReference type="PROSITE" id="PS00333">
    <property type="entry name" value="DNA_LIGASE_A2"/>
    <property type="match status" value="1"/>
</dbReference>
<dbReference type="GO" id="GO:0046872">
    <property type="term" value="F:metal ion binding"/>
    <property type="evidence" value="ECO:0007669"/>
    <property type="project" value="UniProtKB-KW"/>
</dbReference>
<comment type="cofactor">
    <cofactor evidence="1">
        <name>Mg(2+)</name>
        <dbReference type="ChEBI" id="CHEBI:18420"/>
    </cofactor>
</comment>
<comment type="similarity">
    <text evidence="3 19">Belongs to the ATP-dependent DNA ligase family.</text>
</comment>
<evidence type="ECO:0000256" key="14">
    <source>
        <dbReference type="ARBA" id="ARBA00023204"/>
    </source>
</evidence>
<comment type="caution">
    <text evidence="22">The sequence shown here is derived from an EMBL/GenBank/DDBJ whole genome shotgun (WGS) entry which is preliminary data.</text>
</comment>
<reference evidence="22 23" key="1">
    <citation type="submission" date="2023-11" db="EMBL/GenBank/DDBJ databases">
        <authorList>
            <person name="Okamura Y."/>
        </authorList>
    </citation>
    <scope>NUCLEOTIDE SEQUENCE [LARGE SCALE GENOMIC DNA]</scope>
</reference>
<keyword evidence="23" id="KW-1185">Reference proteome</keyword>
<keyword evidence="9" id="KW-0547">Nucleotide-binding</keyword>
<dbReference type="InterPro" id="IPR000977">
    <property type="entry name" value="DNA_ligase_ATP-dep"/>
</dbReference>
<dbReference type="Pfam" id="PF11411">
    <property type="entry name" value="DNA_ligase_IV"/>
    <property type="match status" value="1"/>
</dbReference>
<feature type="domain" description="ATP-dependent DNA ligase family profile" evidence="20">
    <location>
        <begin position="349"/>
        <end position="489"/>
    </location>
</feature>
<evidence type="ECO:0000256" key="17">
    <source>
        <dbReference type="ARBA" id="ARBA00031942"/>
    </source>
</evidence>
<dbReference type="SUPFAM" id="SSF56091">
    <property type="entry name" value="DNA ligase/mRNA capping enzyme, catalytic domain"/>
    <property type="match status" value="1"/>
</dbReference>
<evidence type="ECO:0000256" key="18">
    <source>
        <dbReference type="ARBA" id="ARBA00034003"/>
    </source>
</evidence>
<evidence type="ECO:0000256" key="13">
    <source>
        <dbReference type="ARBA" id="ARBA00023172"/>
    </source>
</evidence>
<evidence type="ECO:0000313" key="23">
    <source>
        <dbReference type="Proteomes" id="UP001497472"/>
    </source>
</evidence>
<evidence type="ECO:0000256" key="3">
    <source>
        <dbReference type="ARBA" id="ARBA00007572"/>
    </source>
</evidence>
<evidence type="ECO:0000256" key="6">
    <source>
        <dbReference type="ARBA" id="ARBA00022598"/>
    </source>
</evidence>
<dbReference type="GO" id="GO:0006303">
    <property type="term" value="P:double-strand break repair via nonhomologous end joining"/>
    <property type="evidence" value="ECO:0007669"/>
    <property type="project" value="TreeGrafter"/>
</dbReference>
<accession>A0AAV1IV79</accession>
<dbReference type="SUPFAM" id="SSF52113">
    <property type="entry name" value="BRCT domain"/>
    <property type="match status" value="2"/>
</dbReference>
<dbReference type="GO" id="GO:0006310">
    <property type="term" value="P:DNA recombination"/>
    <property type="evidence" value="ECO:0007669"/>
    <property type="project" value="UniProtKB-KW"/>
</dbReference>
<dbReference type="GO" id="GO:0003910">
    <property type="term" value="F:DNA ligase (ATP) activity"/>
    <property type="evidence" value="ECO:0007669"/>
    <property type="project" value="UniProtKB-EC"/>
</dbReference>
<keyword evidence="14" id="KW-0234">DNA repair</keyword>
<evidence type="ECO:0000259" key="20">
    <source>
        <dbReference type="PROSITE" id="PS50160"/>
    </source>
</evidence>
<dbReference type="Pfam" id="PF04679">
    <property type="entry name" value="DNA_ligase_A_C"/>
    <property type="match status" value="1"/>
</dbReference>
<dbReference type="InterPro" id="IPR001357">
    <property type="entry name" value="BRCT_dom"/>
</dbReference>
<dbReference type="EMBL" id="CAVLEF010000001">
    <property type="protein sequence ID" value="CAK1540220.1"/>
    <property type="molecule type" value="Genomic_DNA"/>
</dbReference>
<dbReference type="Gene3D" id="2.40.50.140">
    <property type="entry name" value="Nucleic acid-binding proteins"/>
    <property type="match status" value="1"/>
</dbReference>
<comment type="subcellular location">
    <subcellularLocation>
        <location evidence="2">Nucleus</location>
    </subcellularLocation>
</comment>
<dbReference type="GO" id="GO:0003677">
    <property type="term" value="F:DNA binding"/>
    <property type="evidence" value="ECO:0007669"/>
    <property type="project" value="InterPro"/>
</dbReference>
<dbReference type="Pfam" id="PF04675">
    <property type="entry name" value="DNA_ligase_A_N"/>
    <property type="match status" value="1"/>
</dbReference>
<dbReference type="CDD" id="cd07903">
    <property type="entry name" value="Adenylation_DNA_ligase_IV"/>
    <property type="match status" value="1"/>
</dbReference>
<dbReference type="InterPro" id="IPR036599">
    <property type="entry name" value="DNA_ligase_N_sf"/>
</dbReference>
<organism evidence="22 23">
    <name type="scientific">Leptosia nina</name>
    <dbReference type="NCBI Taxonomy" id="320188"/>
    <lineage>
        <taxon>Eukaryota</taxon>
        <taxon>Metazoa</taxon>
        <taxon>Ecdysozoa</taxon>
        <taxon>Arthropoda</taxon>
        <taxon>Hexapoda</taxon>
        <taxon>Insecta</taxon>
        <taxon>Pterygota</taxon>
        <taxon>Neoptera</taxon>
        <taxon>Endopterygota</taxon>
        <taxon>Lepidoptera</taxon>
        <taxon>Glossata</taxon>
        <taxon>Ditrysia</taxon>
        <taxon>Papilionoidea</taxon>
        <taxon>Pieridae</taxon>
        <taxon>Pierinae</taxon>
        <taxon>Leptosia</taxon>
    </lineage>
</organism>
<dbReference type="InterPro" id="IPR029710">
    <property type="entry name" value="LIG4"/>
</dbReference>
<feature type="domain" description="BRCT" evidence="21">
    <location>
        <begin position="803"/>
        <end position="883"/>
    </location>
</feature>
<dbReference type="GO" id="GO:0006297">
    <property type="term" value="P:nucleotide-excision repair, DNA gap filling"/>
    <property type="evidence" value="ECO:0007669"/>
    <property type="project" value="TreeGrafter"/>
</dbReference>
<dbReference type="InterPro" id="IPR012340">
    <property type="entry name" value="NA-bd_OB-fold"/>
</dbReference>
<dbReference type="InterPro" id="IPR021536">
    <property type="entry name" value="DNA_ligase_IV_dom"/>
</dbReference>
<dbReference type="InterPro" id="IPR012310">
    <property type="entry name" value="DNA_ligase_ATP-dep_cent"/>
</dbReference>
<evidence type="ECO:0000256" key="8">
    <source>
        <dbReference type="ARBA" id="ARBA00022737"/>
    </source>
</evidence>
<evidence type="ECO:0000256" key="1">
    <source>
        <dbReference type="ARBA" id="ARBA00001946"/>
    </source>
</evidence>
<evidence type="ECO:0000256" key="4">
    <source>
        <dbReference type="ARBA" id="ARBA00012727"/>
    </source>
</evidence>
<keyword evidence="10" id="KW-0227">DNA damage</keyword>
<keyword evidence="7" id="KW-0479">Metal-binding</keyword>
<keyword evidence="8" id="KW-0677">Repeat</keyword>
<dbReference type="PROSITE" id="PS50172">
    <property type="entry name" value="BRCT"/>
    <property type="match status" value="2"/>
</dbReference>
<dbReference type="Gene3D" id="1.10.3260.10">
    <property type="entry name" value="DNA ligase, ATP-dependent, N-terminal domain"/>
    <property type="match status" value="1"/>
</dbReference>
<dbReference type="Pfam" id="PF01068">
    <property type="entry name" value="DNA_ligase_A_M"/>
    <property type="match status" value="1"/>
</dbReference>
<dbReference type="InterPro" id="IPR016059">
    <property type="entry name" value="DNA_ligase_ATP-dep_CS"/>
</dbReference>
<dbReference type="InterPro" id="IPR012309">
    <property type="entry name" value="DNA_ligase_ATP-dep_C"/>
</dbReference>
<comment type="catalytic activity">
    <reaction evidence="18">
        <text>ATP + (deoxyribonucleotide)n-3'-hydroxyl + 5'-phospho-(deoxyribonucleotide)m = (deoxyribonucleotide)n+m + AMP + diphosphate.</text>
        <dbReference type="EC" id="6.5.1.1"/>
    </reaction>
</comment>
<dbReference type="EC" id="6.5.1.1" evidence="4"/>
<name>A0AAV1IV79_9NEOP</name>
<dbReference type="InterPro" id="IPR036420">
    <property type="entry name" value="BRCT_dom_sf"/>
</dbReference>
<sequence length="884" mass="100895">MEVIPANDILFEDFCSILEQLSKRKKQKQDQDRILNNFIHDFRIKAGKVTNKKNSTFFPILRLLLPDRDRERNPYNLKETKLGALLVKVLSLNKQSHDAQELLNFRSVQNSCHDSDFAGVAYFVLKNRMVQKTGDLTVGDINKLLDKVATTEVGNKGPILDGAFSYAIKNLTPEQLKWFLRIILKDLKLSMGMNRILGAFHPDAPELYESCSNLNKVCEDLGEGDTRPIELGVQVFFAVSPMLSERLDITRIAQLLSNNKTYQVEDKFDGERFQMHMENGTFEYFSRKGFVYSNNYGKTYDSGLLTPHLNGCFESNVTSFILDGEMMGWHKEYRCFGSKGMAFDIKKISENSKFQPCFCVFDILYYNGKSLIGPQEKGGKSLKERLQILDTLFFDVPGVIMHSDRKVVKNSVDILNALNKAIENQDEGIVVKDVESYYIANRRNVGWYKIKPEYTEGTMTDLDLVVIGADEAENKRQGRAKSFHVACLDRSGQQERWVAVGRVATGLSFEERERVCALLEKNWKNAKRMPSPPSLFFNKDKPDFWIMPEHSIVLEVRATELVRSSSSGTDYTLRFPRVTKVRNDKPVNDILTLEEFQRLVAERNAVVKLGTKRISENQLDEITIKARRTRAPKTVQVAEKFRSKPTGGVDVLSNALLGREICILSEDEDCKKEELIRIVGSHGGKHVENAGPKTWCCVAGNLTFRVRKLIENKKYDVISTSWLRSLPVSTNPCSLSPLDMLSIKPETKSKLSVDYDCFGDSYRGLLDEETLKKCLKKMDKEDPIYLTKSEMLYLDGKLFGENNPFSFLRRCSIYFLEASYRSTIAKMYGAEICDASENVTHILVPSDNKKEIQNVSNAKVVFEEWLDKCFELKELISETEFLVD</sequence>
<keyword evidence="12" id="KW-0460">Magnesium</keyword>
<evidence type="ECO:0000256" key="11">
    <source>
        <dbReference type="ARBA" id="ARBA00022840"/>
    </source>
</evidence>
<evidence type="ECO:0000256" key="9">
    <source>
        <dbReference type="ARBA" id="ARBA00022741"/>
    </source>
</evidence>
<dbReference type="PANTHER" id="PTHR45997">
    <property type="entry name" value="DNA LIGASE 4"/>
    <property type="match status" value="1"/>
</dbReference>
<dbReference type="GO" id="GO:0032807">
    <property type="term" value="C:DNA ligase IV complex"/>
    <property type="evidence" value="ECO:0007669"/>
    <property type="project" value="TreeGrafter"/>
</dbReference>
<dbReference type="Proteomes" id="UP001497472">
    <property type="component" value="Unassembled WGS sequence"/>
</dbReference>
<evidence type="ECO:0000259" key="21">
    <source>
        <dbReference type="PROSITE" id="PS50172"/>
    </source>
</evidence>
<protein>
    <recommendedName>
        <fullName evidence="5">DNA ligase 4</fullName>
        <ecNumber evidence="4">6.5.1.1</ecNumber>
    </recommendedName>
    <alternativeName>
        <fullName evidence="17">DNA ligase IV</fullName>
    </alternativeName>
    <alternativeName>
        <fullName evidence="16">Polydeoxyribonucleotide synthase [ATP] 4</fullName>
    </alternativeName>
</protein>
<evidence type="ECO:0000256" key="2">
    <source>
        <dbReference type="ARBA" id="ARBA00004123"/>
    </source>
</evidence>
<dbReference type="Gene3D" id="3.30.470.30">
    <property type="entry name" value="DNA ligase/mRNA capping enzyme"/>
    <property type="match status" value="1"/>
</dbReference>
<evidence type="ECO:0000256" key="7">
    <source>
        <dbReference type="ARBA" id="ARBA00022723"/>
    </source>
</evidence>
<keyword evidence="6" id="KW-0436">Ligase</keyword>
<gene>
    <name evidence="22" type="ORF">LNINA_LOCUS290</name>
</gene>
<feature type="domain" description="BRCT" evidence="21">
    <location>
        <begin position="651"/>
        <end position="723"/>
    </location>
</feature>
<evidence type="ECO:0000313" key="22">
    <source>
        <dbReference type="EMBL" id="CAK1540220.1"/>
    </source>
</evidence>
<dbReference type="SUPFAM" id="SSF50249">
    <property type="entry name" value="Nucleic acid-binding proteins"/>
    <property type="match status" value="1"/>
</dbReference>
<keyword evidence="15" id="KW-0539">Nucleus</keyword>
<keyword evidence="13" id="KW-0233">DNA recombination</keyword>
<dbReference type="InterPro" id="IPR044125">
    <property type="entry name" value="Adenylation_DNA_ligase_IV"/>
</dbReference>
<dbReference type="Pfam" id="PF00533">
    <property type="entry name" value="BRCT"/>
    <property type="match status" value="1"/>
</dbReference>
<dbReference type="GO" id="GO:0071897">
    <property type="term" value="P:DNA biosynthetic process"/>
    <property type="evidence" value="ECO:0007669"/>
    <property type="project" value="InterPro"/>
</dbReference>
<dbReference type="Gene3D" id="3.40.50.10190">
    <property type="entry name" value="BRCT domain"/>
    <property type="match status" value="2"/>
</dbReference>
<evidence type="ECO:0000256" key="15">
    <source>
        <dbReference type="ARBA" id="ARBA00023242"/>
    </source>
</evidence>
<evidence type="ECO:0000256" key="12">
    <source>
        <dbReference type="ARBA" id="ARBA00022842"/>
    </source>
</evidence>
<dbReference type="PANTHER" id="PTHR45997:SF1">
    <property type="entry name" value="DNA LIGASE 4"/>
    <property type="match status" value="1"/>
</dbReference>
<dbReference type="NCBIfam" id="TIGR00574">
    <property type="entry name" value="dnl1"/>
    <property type="match status" value="1"/>
</dbReference>
<evidence type="ECO:0000256" key="5">
    <source>
        <dbReference type="ARBA" id="ARBA00022073"/>
    </source>
</evidence>
<proteinExistence type="inferred from homology"/>
<keyword evidence="11" id="KW-0067">ATP-binding</keyword>
<dbReference type="GO" id="GO:0005524">
    <property type="term" value="F:ATP binding"/>
    <property type="evidence" value="ECO:0007669"/>
    <property type="project" value="UniProtKB-KW"/>
</dbReference>
<dbReference type="GO" id="GO:0005958">
    <property type="term" value="C:DNA-dependent protein kinase-DNA ligase 4 complex"/>
    <property type="evidence" value="ECO:0007669"/>
    <property type="project" value="TreeGrafter"/>
</dbReference>
<evidence type="ECO:0000256" key="19">
    <source>
        <dbReference type="RuleBase" id="RU004196"/>
    </source>
</evidence>
<evidence type="ECO:0000256" key="16">
    <source>
        <dbReference type="ARBA" id="ARBA00030676"/>
    </source>
</evidence>
<dbReference type="AlphaFoldDB" id="A0AAV1IV79"/>